<protein>
    <submittedName>
        <fullName evidence="1">Metal dependent phosphohydrolase, HD region</fullName>
    </submittedName>
</protein>
<dbReference type="RefSeq" id="WP_019687619.1">
    <property type="nucleotide sequence ID" value="NZ_CP036496.1"/>
</dbReference>
<evidence type="ECO:0000313" key="1">
    <source>
        <dbReference type="EMBL" id="SUA70225.1"/>
    </source>
</evidence>
<name>A0A378XZ51_PAEPO</name>
<organism evidence="1 2">
    <name type="scientific">Paenibacillus polymyxa</name>
    <name type="common">Bacillus polymyxa</name>
    <dbReference type="NCBI Taxonomy" id="1406"/>
    <lineage>
        <taxon>Bacteria</taxon>
        <taxon>Bacillati</taxon>
        <taxon>Bacillota</taxon>
        <taxon>Bacilli</taxon>
        <taxon>Bacillales</taxon>
        <taxon>Paenibacillaceae</taxon>
        <taxon>Paenibacillus</taxon>
    </lineage>
</organism>
<dbReference type="Proteomes" id="UP000254400">
    <property type="component" value="Unassembled WGS sequence"/>
</dbReference>
<evidence type="ECO:0000313" key="2">
    <source>
        <dbReference type="Proteomes" id="UP000254400"/>
    </source>
</evidence>
<accession>A0A378XZ51</accession>
<dbReference type="GO" id="GO:0008893">
    <property type="term" value="F:guanosine-3',5'-bis(diphosphate) 3'-diphosphatase activity"/>
    <property type="evidence" value="ECO:0007669"/>
    <property type="project" value="TreeGrafter"/>
</dbReference>
<sequence>MKVIYSKWHNNYDELVVGQEYGAQYYKKGWLLIGTVLYREDCFKIVNNLNKAISIASTMHNGQLDKGGNPYILHPLRVMMNLKSNEEQIVAVLHDILEDTTMTEEKLSEDFTDQIIDAVIALTRQENETYWEFIARCKQNELARTVKIADIEDNMDLSRLEKPTKKDYDRVKKYKKALIELKESISIEI</sequence>
<dbReference type="Gene3D" id="1.10.3210.10">
    <property type="entry name" value="Hypothetical protein af1432"/>
    <property type="match status" value="1"/>
</dbReference>
<proteinExistence type="predicted"/>
<dbReference type="Pfam" id="PF13328">
    <property type="entry name" value="HD_4"/>
    <property type="match status" value="1"/>
</dbReference>
<dbReference type="InterPro" id="IPR052194">
    <property type="entry name" value="MESH1"/>
</dbReference>
<dbReference type="SUPFAM" id="SSF109604">
    <property type="entry name" value="HD-domain/PDEase-like"/>
    <property type="match status" value="1"/>
</dbReference>
<dbReference type="PANTHER" id="PTHR46246">
    <property type="entry name" value="GUANOSINE-3',5'-BIS(DIPHOSPHATE) 3'-PYROPHOSPHOHYDROLASE MESH1"/>
    <property type="match status" value="1"/>
</dbReference>
<dbReference type="GeneID" id="93346457"/>
<gene>
    <name evidence="1" type="primary">relA_1</name>
    <name evidence="1" type="ORF">NCTC10343_03095</name>
</gene>
<dbReference type="AlphaFoldDB" id="A0A378XZ51"/>
<reference evidence="1 2" key="1">
    <citation type="submission" date="2018-06" db="EMBL/GenBank/DDBJ databases">
        <authorList>
            <consortium name="Pathogen Informatics"/>
            <person name="Doyle S."/>
        </authorList>
    </citation>
    <scope>NUCLEOTIDE SEQUENCE [LARGE SCALE GENOMIC DNA]</scope>
    <source>
        <strain evidence="1 2">NCTC10343</strain>
    </source>
</reference>
<dbReference type="EMBL" id="UGSC01000001">
    <property type="protein sequence ID" value="SUA70225.1"/>
    <property type="molecule type" value="Genomic_DNA"/>
</dbReference>
<dbReference type="PANTHER" id="PTHR46246:SF1">
    <property type="entry name" value="GUANOSINE-3',5'-BIS(DIPHOSPHATE) 3'-PYROPHOSPHOHYDROLASE MESH1"/>
    <property type="match status" value="1"/>
</dbReference>
<keyword evidence="1" id="KW-0378">Hydrolase</keyword>